<protein>
    <submittedName>
        <fullName evidence="2">Potassium transporter TrkA</fullName>
    </submittedName>
</protein>
<feature type="domain" description="Potassium/proton antiporter subunit KhtT-like N-terminal" evidence="1">
    <location>
        <begin position="1"/>
        <end position="67"/>
    </location>
</feature>
<sequence>MHVERTELPGIGLRQVITTADGRQVGVVTHLAGGRRDLLYDDPGDPDRMWSLALTRAEALTLAGLLGLLDVVDLPGEVAS</sequence>
<reference evidence="2 3" key="1">
    <citation type="submission" date="2024-04" db="EMBL/GenBank/DDBJ databases">
        <title>Polymorphospora sp. isolated from Baiyangdian Lake in Xiong'an New Area.</title>
        <authorList>
            <person name="Zhang X."/>
            <person name="Liu J."/>
        </authorList>
    </citation>
    <scope>NUCLEOTIDE SEQUENCE [LARGE SCALE GENOMIC DNA]</scope>
    <source>
        <strain evidence="2 3">2-325</strain>
    </source>
</reference>
<dbReference type="Pfam" id="PF25991">
    <property type="entry name" value="KhtT_N"/>
    <property type="match status" value="1"/>
</dbReference>
<dbReference type="RefSeq" id="WP_357539248.1">
    <property type="nucleotide sequence ID" value="NZ_JBCGDC010000271.1"/>
</dbReference>
<dbReference type="EMBL" id="JBCGDC010000271">
    <property type="protein sequence ID" value="MFB6398550.1"/>
    <property type="molecule type" value="Genomic_DNA"/>
</dbReference>
<evidence type="ECO:0000259" key="1">
    <source>
        <dbReference type="Pfam" id="PF25991"/>
    </source>
</evidence>
<dbReference type="InterPro" id="IPR058776">
    <property type="entry name" value="KhtT-like_N"/>
</dbReference>
<comment type="caution">
    <text evidence="2">The sequence shown here is derived from an EMBL/GenBank/DDBJ whole genome shotgun (WGS) entry which is preliminary data.</text>
</comment>
<accession>A0ABV5D348</accession>
<evidence type="ECO:0000313" key="3">
    <source>
        <dbReference type="Proteomes" id="UP001582793"/>
    </source>
</evidence>
<name>A0ABV5D348_9ACTN</name>
<organism evidence="2 3">
    <name type="scientific">Polymorphospora lycopeni</name>
    <dbReference type="NCBI Taxonomy" id="3140240"/>
    <lineage>
        <taxon>Bacteria</taxon>
        <taxon>Bacillati</taxon>
        <taxon>Actinomycetota</taxon>
        <taxon>Actinomycetes</taxon>
        <taxon>Micromonosporales</taxon>
        <taxon>Micromonosporaceae</taxon>
        <taxon>Polymorphospora</taxon>
    </lineage>
</organism>
<evidence type="ECO:0000313" key="2">
    <source>
        <dbReference type="EMBL" id="MFB6398550.1"/>
    </source>
</evidence>
<keyword evidence="3" id="KW-1185">Reference proteome</keyword>
<proteinExistence type="predicted"/>
<gene>
    <name evidence="2" type="ORF">AAFH96_36605</name>
</gene>
<dbReference type="Proteomes" id="UP001582793">
    <property type="component" value="Unassembled WGS sequence"/>
</dbReference>